<organism evidence="1 2">
    <name type="scientific">Klebsiella pneumoniae</name>
    <dbReference type="NCBI Taxonomy" id="573"/>
    <lineage>
        <taxon>Bacteria</taxon>
        <taxon>Pseudomonadati</taxon>
        <taxon>Pseudomonadota</taxon>
        <taxon>Gammaproteobacteria</taxon>
        <taxon>Enterobacterales</taxon>
        <taxon>Enterobacteriaceae</taxon>
        <taxon>Klebsiella/Raoultella group</taxon>
        <taxon>Klebsiella</taxon>
        <taxon>Klebsiella pneumoniae complex</taxon>
    </lineage>
</organism>
<protein>
    <recommendedName>
        <fullName evidence="3">Phage protein</fullName>
    </recommendedName>
</protein>
<comment type="caution">
    <text evidence="1">The sequence shown here is derived from an EMBL/GenBank/DDBJ whole genome shotgun (WGS) entry which is preliminary data.</text>
</comment>
<dbReference type="RefSeq" id="WP_101865744.1">
    <property type="nucleotide sequence ID" value="NZ_CP157361.1"/>
</dbReference>
<dbReference type="AlphaFoldDB" id="A0ABD7NLK8"/>
<reference evidence="1 2" key="1">
    <citation type="submission" date="2018-08" db="EMBL/GenBank/DDBJ databases">
        <authorList>
            <consortium name="Pathogen Informatics"/>
        </authorList>
    </citation>
    <scope>NUCLEOTIDE SEQUENCE [LARGE SCALE GENOMIC DNA]</scope>
    <source>
        <strain evidence="1 2">EuSCAPE_GR114</strain>
    </source>
</reference>
<name>A0ABD7NLK8_KLEPN</name>
<evidence type="ECO:0000313" key="2">
    <source>
        <dbReference type="Proteomes" id="UP000259497"/>
    </source>
</evidence>
<gene>
    <name evidence="1" type="ORF">SAMEA3649733_01621</name>
</gene>
<dbReference type="EMBL" id="UIXM01000003">
    <property type="protein sequence ID" value="SVS24949.1"/>
    <property type="molecule type" value="Genomic_DNA"/>
</dbReference>
<evidence type="ECO:0000313" key="1">
    <source>
        <dbReference type="EMBL" id="SVS24949.1"/>
    </source>
</evidence>
<dbReference type="Proteomes" id="UP000259497">
    <property type="component" value="Unassembled WGS sequence"/>
</dbReference>
<evidence type="ECO:0008006" key="3">
    <source>
        <dbReference type="Google" id="ProtNLM"/>
    </source>
</evidence>
<proteinExistence type="predicted"/>
<accession>A0ABD7NLK8</accession>
<sequence length="67" mass="7606">MTMYYIRKEEDGVYAVSTTDLNSIISGDWPDAEYFEYAMAALVSYLSSQPESEGYILVDKAKSEPEH</sequence>